<evidence type="ECO:0000256" key="6">
    <source>
        <dbReference type="ARBA" id="ARBA00023125"/>
    </source>
</evidence>
<dbReference type="PANTHER" id="PTHR45526">
    <property type="entry name" value="TRANSCRIPTIONAL REGULATORY PROTEIN DPIA"/>
    <property type="match status" value="1"/>
</dbReference>
<evidence type="ECO:0000256" key="4">
    <source>
        <dbReference type="ARBA" id="ARBA00023012"/>
    </source>
</evidence>
<feature type="modified residue" description="4-aspartylphosphate" evidence="10">
    <location>
        <position position="54"/>
    </location>
</feature>
<keyword evidence="5 9" id="KW-0805">Transcription regulation</keyword>
<dbReference type="InterPro" id="IPR048714">
    <property type="entry name" value="DpiA-like_HTH"/>
</dbReference>
<name>A0A6P1D208_9NOCA</name>
<dbReference type="Gene3D" id="3.40.50.2300">
    <property type="match status" value="1"/>
</dbReference>
<dbReference type="InterPro" id="IPR001789">
    <property type="entry name" value="Sig_transdc_resp-reg_receiver"/>
</dbReference>
<proteinExistence type="predicted"/>
<dbReference type="GO" id="GO:0005737">
    <property type="term" value="C:cytoplasm"/>
    <property type="evidence" value="ECO:0007669"/>
    <property type="project" value="UniProtKB-SubCell"/>
</dbReference>
<evidence type="ECO:0000256" key="7">
    <source>
        <dbReference type="ARBA" id="ARBA00023159"/>
    </source>
</evidence>
<dbReference type="InterPro" id="IPR051271">
    <property type="entry name" value="2C-system_Tx_regulators"/>
</dbReference>
<dbReference type="Pfam" id="PF20714">
    <property type="entry name" value="HTH_64"/>
    <property type="match status" value="1"/>
</dbReference>
<evidence type="ECO:0000256" key="8">
    <source>
        <dbReference type="ARBA" id="ARBA00023163"/>
    </source>
</evidence>
<sequence length="223" mass="24672">MISVLVIDDDFMVAKVHSGFVARTEGFEVCGIAHSGAEGLELASELQPDLALLDVHLPGTSGLDLIAPLREVAPDLDILVITSEREAASVKRALRSGVVHYLIKPFSYETLRERLEHYQRVYGQLNERTQADQDDVDQVFGIAGSSTTLPKGLSAETLRLVEELLRGCQTDLSANEAATQLGLSRVSARRYLEFLAGRGKVRARLKYGEVGRPERRYQWHAAR</sequence>
<keyword evidence="4 9" id="KW-0902">Two-component regulatory system</keyword>
<dbReference type="RefSeq" id="WP_163828272.1">
    <property type="nucleotide sequence ID" value="NZ_JAAGUZ010000004.1"/>
</dbReference>
<keyword evidence="2 9" id="KW-0963">Cytoplasm</keyword>
<comment type="caution">
    <text evidence="12">The sequence shown here is derived from an EMBL/GenBank/DDBJ whole genome shotgun (WGS) entry which is preliminary data.</text>
</comment>
<evidence type="ECO:0000256" key="3">
    <source>
        <dbReference type="ARBA" id="ARBA00022553"/>
    </source>
</evidence>
<evidence type="ECO:0000313" key="12">
    <source>
        <dbReference type="EMBL" id="NEW43240.1"/>
    </source>
</evidence>
<dbReference type="GO" id="GO:0003677">
    <property type="term" value="F:DNA binding"/>
    <property type="evidence" value="ECO:0007669"/>
    <property type="project" value="UniProtKB-KW"/>
</dbReference>
<evidence type="ECO:0000256" key="2">
    <source>
        <dbReference type="ARBA" id="ARBA00022490"/>
    </source>
</evidence>
<protein>
    <recommendedName>
        <fullName evidence="9">Transcriptional regulatory protein</fullName>
    </recommendedName>
</protein>
<dbReference type="Proteomes" id="UP000468928">
    <property type="component" value="Unassembled WGS sequence"/>
</dbReference>
<keyword evidence="8 9" id="KW-0804">Transcription</keyword>
<evidence type="ECO:0000256" key="5">
    <source>
        <dbReference type="ARBA" id="ARBA00023015"/>
    </source>
</evidence>
<feature type="domain" description="Response regulatory" evidence="11">
    <location>
        <begin position="3"/>
        <end position="119"/>
    </location>
</feature>
<dbReference type="SMART" id="SM00448">
    <property type="entry name" value="REC"/>
    <property type="match status" value="1"/>
</dbReference>
<evidence type="ECO:0000259" key="11">
    <source>
        <dbReference type="PROSITE" id="PS50110"/>
    </source>
</evidence>
<dbReference type="Pfam" id="PF00072">
    <property type="entry name" value="Response_reg"/>
    <property type="match status" value="1"/>
</dbReference>
<dbReference type="GO" id="GO:0003700">
    <property type="term" value="F:DNA-binding transcription factor activity"/>
    <property type="evidence" value="ECO:0007669"/>
    <property type="project" value="InterPro"/>
</dbReference>
<organism evidence="12 13">
    <name type="scientific">Nocardia cyriacigeorgica</name>
    <dbReference type="NCBI Taxonomy" id="135487"/>
    <lineage>
        <taxon>Bacteria</taxon>
        <taxon>Bacillati</taxon>
        <taxon>Actinomycetota</taxon>
        <taxon>Actinomycetes</taxon>
        <taxon>Mycobacteriales</taxon>
        <taxon>Nocardiaceae</taxon>
        <taxon>Nocardia</taxon>
    </lineage>
</organism>
<dbReference type="PROSITE" id="PS50110">
    <property type="entry name" value="RESPONSE_REGULATORY"/>
    <property type="match status" value="1"/>
</dbReference>
<dbReference type="GO" id="GO:0000156">
    <property type="term" value="F:phosphorelay response regulator activity"/>
    <property type="evidence" value="ECO:0007669"/>
    <property type="project" value="TreeGrafter"/>
</dbReference>
<dbReference type="PIRSF" id="PIRSF006171">
    <property type="entry name" value="RR_citrat_malat"/>
    <property type="match status" value="1"/>
</dbReference>
<evidence type="ECO:0000256" key="9">
    <source>
        <dbReference type="PIRNR" id="PIRNR006171"/>
    </source>
</evidence>
<evidence type="ECO:0000256" key="1">
    <source>
        <dbReference type="ARBA" id="ARBA00004496"/>
    </source>
</evidence>
<accession>A0A6P1D208</accession>
<reference evidence="12 13" key="1">
    <citation type="submission" date="2020-01" db="EMBL/GenBank/DDBJ databases">
        <title>Genetics and antimicrobial susceptibilities of Nocardia species isolated from the soil; a comparison with species isolated from humans.</title>
        <authorList>
            <person name="Carrasco G."/>
            <person name="Monzon S."/>
            <person name="Sansegundo M."/>
            <person name="Garcia E."/>
            <person name="Garrido N."/>
            <person name="Medina M.J."/>
            <person name="Villalon P."/>
            <person name="Ramirez-Arocha A.C."/>
            <person name="Jimenez P."/>
            <person name="Cuesta I."/>
            <person name="Valdezate S."/>
        </authorList>
    </citation>
    <scope>NUCLEOTIDE SEQUENCE [LARGE SCALE GENOMIC DNA]</scope>
    <source>
        <strain evidence="12 13">CNM20110639</strain>
    </source>
</reference>
<keyword evidence="3 10" id="KW-0597">Phosphoprotein</keyword>
<evidence type="ECO:0000313" key="13">
    <source>
        <dbReference type="Proteomes" id="UP000468928"/>
    </source>
</evidence>
<dbReference type="InterPro" id="IPR011006">
    <property type="entry name" value="CheY-like_superfamily"/>
</dbReference>
<keyword evidence="6 9" id="KW-0238">DNA-binding</keyword>
<gene>
    <name evidence="12" type="ORF">GV789_02010</name>
</gene>
<dbReference type="AlphaFoldDB" id="A0A6P1D208"/>
<keyword evidence="7 9" id="KW-0010">Activator</keyword>
<dbReference type="EMBL" id="JAAGUZ010000004">
    <property type="protein sequence ID" value="NEW43240.1"/>
    <property type="molecule type" value="Genomic_DNA"/>
</dbReference>
<dbReference type="CDD" id="cd19925">
    <property type="entry name" value="REC_citrate_TCS"/>
    <property type="match status" value="1"/>
</dbReference>
<evidence type="ECO:0000256" key="10">
    <source>
        <dbReference type="PROSITE-ProRule" id="PRU00169"/>
    </source>
</evidence>
<dbReference type="PANTHER" id="PTHR45526:SF1">
    <property type="entry name" value="TRANSCRIPTIONAL REGULATORY PROTEIN DCUR-RELATED"/>
    <property type="match status" value="1"/>
</dbReference>
<dbReference type="SUPFAM" id="SSF52172">
    <property type="entry name" value="CheY-like"/>
    <property type="match status" value="1"/>
</dbReference>
<comment type="subcellular location">
    <subcellularLocation>
        <location evidence="1 9">Cytoplasm</location>
    </subcellularLocation>
</comment>
<dbReference type="InterPro" id="IPR024187">
    <property type="entry name" value="Sig_transdc_resp-reg_cit/mal"/>
</dbReference>